<dbReference type="PANTHER" id="PTHR22706">
    <property type="entry name" value="ASSEMBLY FACTOR FOR SPINDLE MICROTUBULES"/>
    <property type="match status" value="1"/>
</dbReference>
<comment type="subcellular location">
    <subcellularLocation>
        <location evidence="1">Cytoplasm</location>
    </subcellularLocation>
</comment>
<protein>
    <submittedName>
        <fullName evidence="6">Protein abnormal spindle</fullName>
    </submittedName>
</protein>
<dbReference type="InterPro" id="IPR036872">
    <property type="entry name" value="CH_dom_sf"/>
</dbReference>
<feature type="domain" description="Calponin-homology (CH)" evidence="5">
    <location>
        <begin position="561"/>
        <end position="693"/>
    </location>
</feature>
<dbReference type="GO" id="GO:0051295">
    <property type="term" value="P:establishment of meiotic spindle localization"/>
    <property type="evidence" value="ECO:0007669"/>
    <property type="project" value="TreeGrafter"/>
</dbReference>
<dbReference type="SUPFAM" id="SSF47576">
    <property type="entry name" value="Calponin-homology domain, CH-domain"/>
    <property type="match status" value="1"/>
</dbReference>
<dbReference type="OrthoDB" id="5870774at2759"/>
<dbReference type="STRING" id="6265.A0A0B2V3W1"/>
<feature type="region of interest" description="Disordered" evidence="4">
    <location>
        <begin position="1"/>
        <end position="22"/>
    </location>
</feature>
<keyword evidence="2" id="KW-0963">Cytoplasm</keyword>
<dbReference type="Gene3D" id="1.10.418.10">
    <property type="entry name" value="Calponin-like domain"/>
    <property type="match status" value="1"/>
</dbReference>
<dbReference type="GO" id="GO:0005516">
    <property type="term" value="F:calmodulin binding"/>
    <property type="evidence" value="ECO:0007669"/>
    <property type="project" value="UniProtKB-KW"/>
</dbReference>
<organism evidence="6 7">
    <name type="scientific">Toxocara canis</name>
    <name type="common">Canine roundworm</name>
    <dbReference type="NCBI Taxonomy" id="6265"/>
    <lineage>
        <taxon>Eukaryota</taxon>
        <taxon>Metazoa</taxon>
        <taxon>Ecdysozoa</taxon>
        <taxon>Nematoda</taxon>
        <taxon>Chromadorea</taxon>
        <taxon>Rhabditida</taxon>
        <taxon>Spirurina</taxon>
        <taxon>Ascaridomorpha</taxon>
        <taxon>Ascaridoidea</taxon>
        <taxon>Toxocaridae</taxon>
        <taxon>Toxocara</taxon>
    </lineage>
</organism>
<feature type="region of interest" description="Disordered" evidence="4">
    <location>
        <begin position="144"/>
        <end position="165"/>
    </location>
</feature>
<evidence type="ECO:0000256" key="3">
    <source>
        <dbReference type="ARBA" id="ARBA00022860"/>
    </source>
</evidence>
<dbReference type="Pfam" id="PF00307">
    <property type="entry name" value="CH"/>
    <property type="match status" value="1"/>
</dbReference>
<dbReference type="GO" id="GO:0000922">
    <property type="term" value="C:spindle pole"/>
    <property type="evidence" value="ECO:0007669"/>
    <property type="project" value="TreeGrafter"/>
</dbReference>
<dbReference type="GO" id="GO:0005737">
    <property type="term" value="C:cytoplasm"/>
    <property type="evidence" value="ECO:0007669"/>
    <property type="project" value="UniProtKB-SubCell"/>
</dbReference>
<dbReference type="PANTHER" id="PTHR22706:SF1">
    <property type="entry name" value="ASSEMBLY FACTOR FOR SPINDLE MICROTUBULES"/>
    <property type="match status" value="1"/>
</dbReference>
<dbReference type="InterPro" id="IPR001715">
    <property type="entry name" value="CH_dom"/>
</dbReference>
<dbReference type="CDD" id="cd21223">
    <property type="entry name" value="CH_ASPM_rpt1"/>
    <property type="match status" value="1"/>
</dbReference>
<evidence type="ECO:0000256" key="2">
    <source>
        <dbReference type="ARBA" id="ARBA00022490"/>
    </source>
</evidence>
<evidence type="ECO:0000313" key="7">
    <source>
        <dbReference type="Proteomes" id="UP000031036"/>
    </source>
</evidence>
<dbReference type="EMBL" id="JPKZ01002559">
    <property type="protein sequence ID" value="KHN76228.1"/>
    <property type="molecule type" value="Genomic_DNA"/>
</dbReference>
<evidence type="ECO:0000256" key="1">
    <source>
        <dbReference type="ARBA" id="ARBA00004496"/>
    </source>
</evidence>
<dbReference type="AlphaFoldDB" id="A0A0B2V3W1"/>
<name>A0A0B2V3W1_TOXCA</name>
<keyword evidence="7" id="KW-1185">Reference proteome</keyword>
<gene>
    <name evidence="6" type="primary">asp</name>
    <name evidence="6" type="ORF">Tcan_14326</name>
</gene>
<evidence type="ECO:0000313" key="6">
    <source>
        <dbReference type="EMBL" id="KHN76228.1"/>
    </source>
</evidence>
<keyword evidence="3" id="KW-0112">Calmodulin-binding</keyword>
<feature type="region of interest" description="Disordered" evidence="4">
    <location>
        <begin position="177"/>
        <end position="200"/>
    </location>
</feature>
<dbReference type="InterPro" id="IPR051185">
    <property type="entry name" value="ASPM"/>
</dbReference>
<dbReference type="Proteomes" id="UP000031036">
    <property type="component" value="Unassembled WGS sequence"/>
</dbReference>
<dbReference type="GO" id="GO:0000278">
    <property type="term" value="P:mitotic cell cycle"/>
    <property type="evidence" value="ECO:0007669"/>
    <property type="project" value="TreeGrafter"/>
</dbReference>
<accession>A0A0B2V3W1</accession>
<proteinExistence type="predicted"/>
<reference evidence="6 7" key="1">
    <citation type="submission" date="2014-11" db="EMBL/GenBank/DDBJ databases">
        <title>Genetic blueprint of the zoonotic pathogen Toxocara canis.</title>
        <authorList>
            <person name="Zhu X.-Q."/>
            <person name="Korhonen P.K."/>
            <person name="Cai H."/>
            <person name="Young N.D."/>
            <person name="Nejsum P."/>
            <person name="von Samson-Himmelstjerna G."/>
            <person name="Boag P.R."/>
            <person name="Tan P."/>
            <person name="Li Q."/>
            <person name="Min J."/>
            <person name="Yang Y."/>
            <person name="Wang X."/>
            <person name="Fang X."/>
            <person name="Hall R.S."/>
            <person name="Hofmann A."/>
            <person name="Sternberg P.W."/>
            <person name="Jex A.R."/>
            <person name="Gasser R.B."/>
        </authorList>
    </citation>
    <scope>NUCLEOTIDE SEQUENCE [LARGE SCALE GENOMIC DNA]</scope>
    <source>
        <strain evidence="6">PN_DK_2014</strain>
    </source>
</reference>
<comment type="caution">
    <text evidence="6">The sequence shown here is derived from an EMBL/GenBank/DDBJ whole genome shotgun (WGS) entry which is preliminary data.</text>
</comment>
<evidence type="ECO:0000256" key="4">
    <source>
        <dbReference type="SAM" id="MobiDB-lite"/>
    </source>
</evidence>
<dbReference type="PROSITE" id="PS50021">
    <property type="entry name" value="CH"/>
    <property type="match status" value="1"/>
</dbReference>
<evidence type="ECO:0000259" key="5">
    <source>
        <dbReference type="PROSITE" id="PS50021"/>
    </source>
</evidence>
<dbReference type="SMART" id="SM00033">
    <property type="entry name" value="CH"/>
    <property type="match status" value="1"/>
</dbReference>
<dbReference type="GO" id="GO:0007051">
    <property type="term" value="P:spindle organization"/>
    <property type="evidence" value="ECO:0007669"/>
    <property type="project" value="TreeGrafter"/>
</dbReference>
<sequence>MPPSSYDTISIGISREPNPGPPARKALALPLNYSLTRNAVSRCENTIHSVWSNNIRMDREPLANRTPFGNITDVNESGRETLTGGDAGNVSAVVEPGFMSSTFVRTPRFSSYKEWRESAILNTTTKVIEARRYLDADDFDKENESSFAVPSLPPHEHVRSSSLAMRSPRTAIVKRRAESASSALSGDTEATLRISPGTGASDQKMAMKLAALRKRDNERKAKKASERASSKKRSRIDLTLTARRFLNGASSRYEPMSPAVFRNMADAKVDNMSVTSAILNATNEVSSRTAIINDATYTVSKGTSGDITFPLARESPTDDICDVEERSRQHIKALTAWLNYLLRTDFEDDESFHETAARNKIEADRHLRELLTADLSGKSVRTHVSAENTGFNFKTFFADARMAAIRRRCRQLYKESDIPRKIVALVEEQKIAVVPDRKVFCHLGLQTKLLKLLLDFEPFWLRLGLETVFGVEIDIPTKESFRPAIVTFIAQRLFRDPAIMRNRKYVQGRAMTIITEAGQKMLLQHFLTKMLQFLYIVEVARKEDELAERRPRLFVRSSSVKSMADVLAELSREVISGSSLPKALARIGFKSEYSQGFFEEFQYVVNNFAVDLADGVILGKAVELVAGLEPNSVVGCLRNPSGDRLRKIKNVNEVLSAAKRHGIDTGDVKAESIVQGRTDDILEFVWRLVGVFAAREYRLENNLRRESVKLNAFRRQSMYRPAAETMQGAELLLHVYRQMAERFAITEKVRFDVF</sequence>